<dbReference type="InterPro" id="IPR001590">
    <property type="entry name" value="Peptidase_M12B"/>
</dbReference>
<evidence type="ECO:0000256" key="5">
    <source>
        <dbReference type="PROSITE-ProRule" id="PRU00276"/>
    </source>
</evidence>
<evidence type="ECO:0000313" key="9">
    <source>
        <dbReference type="EMBL" id="JAC27039.1"/>
    </source>
</evidence>
<dbReference type="Pfam" id="PF13688">
    <property type="entry name" value="Reprolysin_5"/>
    <property type="match status" value="1"/>
</dbReference>
<evidence type="ECO:0000256" key="6">
    <source>
        <dbReference type="SAM" id="MobiDB-lite"/>
    </source>
</evidence>
<feature type="signal peptide" evidence="7">
    <location>
        <begin position="1"/>
        <end position="17"/>
    </location>
</feature>
<feature type="domain" description="Peptidase M12B" evidence="8">
    <location>
        <begin position="174"/>
        <end position="394"/>
    </location>
</feature>
<keyword evidence="5" id="KW-0479">Metal-binding</keyword>
<feature type="chain" id="PRO_5001515865" evidence="7">
    <location>
        <begin position="18"/>
        <end position="531"/>
    </location>
</feature>
<organism evidence="9">
    <name type="scientific">Amblyomma parvum</name>
    <name type="common">South American tick</name>
    <dbReference type="NCBI Taxonomy" id="251391"/>
    <lineage>
        <taxon>Eukaryota</taxon>
        <taxon>Metazoa</taxon>
        <taxon>Ecdysozoa</taxon>
        <taxon>Arthropoda</taxon>
        <taxon>Chelicerata</taxon>
        <taxon>Arachnida</taxon>
        <taxon>Acari</taxon>
        <taxon>Parasitiformes</taxon>
        <taxon>Ixodida</taxon>
        <taxon>Ixodoidea</taxon>
        <taxon>Ixodidae</taxon>
        <taxon>Amblyomminae</taxon>
        <taxon>Amblyomma</taxon>
    </lineage>
</organism>
<reference evidence="9" key="1">
    <citation type="submission" date="2014-03" db="EMBL/GenBank/DDBJ databases">
        <title>The sialotranscriptome of Amblyomma triste, Amblyomma parvum and Amblyomma cajennense ticks, uncovered by 454-based RNA-seq.</title>
        <authorList>
            <person name="Garcia G.R."/>
            <person name="Gardinassi L.G."/>
            <person name="Ribeiro J.M."/>
            <person name="Anatrielo E."/>
            <person name="Ferreira B.R."/>
            <person name="Moreira H.N."/>
            <person name="Mafra C."/>
            <person name="Olegario M.M."/>
            <person name="Szabo P.J."/>
            <person name="Miranda-Santos I.K."/>
            <person name="Maruyama S.R."/>
        </authorList>
    </citation>
    <scope>NUCLEOTIDE SEQUENCE</scope>
    <source>
        <strain evidence="9">Araguapaz</strain>
        <tissue evidence="9">Salivary glands</tissue>
    </source>
</reference>
<dbReference type="EMBL" id="GBBL01000281">
    <property type="protein sequence ID" value="JAC27039.1"/>
    <property type="molecule type" value="mRNA"/>
</dbReference>
<feature type="active site" evidence="5">
    <location>
        <position position="323"/>
    </location>
</feature>
<keyword evidence="2" id="KW-0378">Hydrolase</keyword>
<dbReference type="Gene3D" id="3.40.390.10">
    <property type="entry name" value="Collagenase (Catalytic Domain)"/>
    <property type="match status" value="1"/>
</dbReference>
<dbReference type="PANTHER" id="PTHR11905">
    <property type="entry name" value="ADAM A DISINTEGRIN AND METALLOPROTEASE DOMAIN"/>
    <property type="match status" value="1"/>
</dbReference>
<dbReference type="SUPFAM" id="SSF55486">
    <property type="entry name" value="Metalloproteases ('zincins'), catalytic domain"/>
    <property type="match status" value="1"/>
</dbReference>
<evidence type="ECO:0000259" key="8">
    <source>
        <dbReference type="PROSITE" id="PS50215"/>
    </source>
</evidence>
<evidence type="ECO:0000256" key="7">
    <source>
        <dbReference type="SAM" id="SignalP"/>
    </source>
</evidence>
<keyword evidence="7" id="KW-0732">Signal</keyword>
<accession>A0A023G043</accession>
<protein>
    <submittedName>
        <fullName evidence="9">Putative tick metalloprotease 1</fullName>
    </submittedName>
</protein>
<keyword evidence="1 9" id="KW-0645">Protease</keyword>
<evidence type="ECO:0000256" key="4">
    <source>
        <dbReference type="ARBA" id="ARBA00023049"/>
    </source>
</evidence>
<feature type="region of interest" description="Disordered" evidence="6">
    <location>
        <begin position="482"/>
        <end position="516"/>
    </location>
</feature>
<dbReference type="CDD" id="cd04272">
    <property type="entry name" value="ZnMc_salivary_gland_MPs"/>
    <property type="match status" value="1"/>
</dbReference>
<feature type="compositionally biased region" description="Low complexity" evidence="6">
    <location>
        <begin position="501"/>
        <end position="516"/>
    </location>
</feature>
<evidence type="ECO:0000256" key="3">
    <source>
        <dbReference type="ARBA" id="ARBA00022833"/>
    </source>
</evidence>
<keyword evidence="4 9" id="KW-0482">Metalloprotease</keyword>
<dbReference type="GO" id="GO:0004222">
    <property type="term" value="F:metalloendopeptidase activity"/>
    <property type="evidence" value="ECO:0007669"/>
    <property type="project" value="InterPro"/>
</dbReference>
<evidence type="ECO:0000256" key="2">
    <source>
        <dbReference type="ARBA" id="ARBA00022801"/>
    </source>
</evidence>
<name>A0A023G043_AMBPA</name>
<dbReference type="PANTHER" id="PTHR11905:SF159">
    <property type="entry name" value="ADAM METALLOPROTEASE"/>
    <property type="match status" value="1"/>
</dbReference>
<dbReference type="GO" id="GO:0006509">
    <property type="term" value="P:membrane protein ectodomain proteolysis"/>
    <property type="evidence" value="ECO:0007669"/>
    <property type="project" value="TreeGrafter"/>
</dbReference>
<sequence length="531" mass="59618">MSTAGVFILLVIAAAEGLQQPRLVYPRLLEERSPDGKMVLHLHDELTLNLEGASVAAPRLRVLTHENGRPSTKFYDGEEINRNLYQDAEKMATVSLKAIGKSVELEGVVGPKHRIHPLPTKERSESGLVPHMIHEIDLKEGSDKVLTLREEGQHSQFSPRSDEDRAPGIPPDVVVVEVFIVTDNPHHRHFNNTKQLIIYLCITLNSANLRFSDMANPKVRLMLTGTEQSRDETFLHGDDKYTHDSKTLNQFKSYATEKKSEFGNPDVAFFFTGRDVVTDDENGKTSTNGLGIAFLGGLCTEGYVGLGEDSPGAYTGMFTFSHEIGHLLGAQHDGSNQIPLVPGYVGSQACSWNAGFLMSYKDIGPNHQQFSQCSLTQMRIVITYRGRKCWVILSAGQEEVDLFPGDVITIEETCRTVFPDKPKVSAEVIHPKPNECKVRCSYQEEDGDYIYTYSRNTTAPDFAPCGLNKVCVRGYCRYDTEGKRRHRQKNPNHAPRPKPPQQDVTPKPTTTTTTTERWRWSGWKWWSRGKN</sequence>
<dbReference type="PROSITE" id="PS50215">
    <property type="entry name" value="ADAM_MEPRO"/>
    <property type="match status" value="1"/>
</dbReference>
<dbReference type="AlphaFoldDB" id="A0A023G043"/>
<dbReference type="InterPro" id="IPR024079">
    <property type="entry name" value="MetalloPept_cat_dom_sf"/>
</dbReference>
<keyword evidence="3 5" id="KW-0862">Zinc</keyword>
<evidence type="ECO:0000256" key="1">
    <source>
        <dbReference type="ARBA" id="ARBA00022670"/>
    </source>
</evidence>
<feature type="binding site" evidence="5">
    <location>
        <position position="326"/>
    </location>
    <ligand>
        <name>Zn(2+)</name>
        <dbReference type="ChEBI" id="CHEBI:29105"/>
        <note>catalytic</note>
    </ligand>
</feature>
<proteinExistence type="evidence at transcript level"/>
<feature type="binding site" evidence="5">
    <location>
        <position position="332"/>
    </location>
    <ligand>
        <name>Zn(2+)</name>
        <dbReference type="ChEBI" id="CHEBI:29105"/>
        <note>catalytic</note>
    </ligand>
</feature>
<feature type="binding site" evidence="5">
    <location>
        <position position="322"/>
    </location>
    <ligand>
        <name>Zn(2+)</name>
        <dbReference type="ChEBI" id="CHEBI:29105"/>
        <note>catalytic</note>
    </ligand>
</feature>
<dbReference type="Gene3D" id="3.40.1620.60">
    <property type="match status" value="1"/>
</dbReference>
<dbReference type="GO" id="GO:0046872">
    <property type="term" value="F:metal ion binding"/>
    <property type="evidence" value="ECO:0007669"/>
    <property type="project" value="UniProtKB-KW"/>
</dbReference>
<dbReference type="InterPro" id="IPR034030">
    <property type="entry name" value="ZnMc_salivary_gland_MPs"/>
</dbReference>
<comment type="caution">
    <text evidence="5">Lacks conserved residue(s) required for the propagation of feature annotation.</text>
</comment>